<sequence length="74" mass="8945">MPMFLSTIDCCIMLLASYLNTYINPSCPNSNVSYLMTRYHYRVYDSPLRLIYSRNIFRCVWEYQICMPICIRLR</sequence>
<feature type="signal peptide" evidence="1">
    <location>
        <begin position="1"/>
        <end position="25"/>
    </location>
</feature>
<protein>
    <recommendedName>
        <fullName evidence="4">Secreted protein</fullName>
    </recommendedName>
</protein>
<keyword evidence="3" id="KW-1185">Reference proteome</keyword>
<keyword evidence="1" id="KW-0732">Signal</keyword>
<evidence type="ECO:0008006" key="4">
    <source>
        <dbReference type="Google" id="ProtNLM"/>
    </source>
</evidence>
<dbReference type="Proteomes" id="UP000663193">
    <property type="component" value="Chromosome 10"/>
</dbReference>
<dbReference type="EMBL" id="CP069032">
    <property type="protein sequence ID" value="QRC99770.1"/>
    <property type="molecule type" value="Genomic_DNA"/>
</dbReference>
<dbReference type="AlphaFoldDB" id="A0A7U2FB86"/>
<dbReference type="VEuPathDB" id="FungiDB:JI435_413990"/>
<evidence type="ECO:0000313" key="2">
    <source>
        <dbReference type="EMBL" id="QRC99770.1"/>
    </source>
</evidence>
<name>A0A7U2FB86_PHANO</name>
<organism evidence="2 3">
    <name type="scientific">Phaeosphaeria nodorum (strain SN15 / ATCC MYA-4574 / FGSC 10173)</name>
    <name type="common">Glume blotch fungus</name>
    <name type="synonym">Parastagonospora nodorum</name>
    <dbReference type="NCBI Taxonomy" id="321614"/>
    <lineage>
        <taxon>Eukaryota</taxon>
        <taxon>Fungi</taxon>
        <taxon>Dikarya</taxon>
        <taxon>Ascomycota</taxon>
        <taxon>Pezizomycotina</taxon>
        <taxon>Dothideomycetes</taxon>
        <taxon>Pleosporomycetidae</taxon>
        <taxon>Pleosporales</taxon>
        <taxon>Pleosporineae</taxon>
        <taxon>Phaeosphaeriaceae</taxon>
        <taxon>Parastagonospora</taxon>
    </lineage>
</organism>
<reference evidence="3" key="1">
    <citation type="journal article" date="2021" name="BMC Genomics">
        <title>Chromosome-level genome assembly and manually-curated proteome of model necrotroph Parastagonospora nodorum Sn15 reveals a genome-wide trove of candidate effector homologs, and redundancy of virulence-related functions within an accessory chromosome.</title>
        <authorList>
            <person name="Bertazzoni S."/>
            <person name="Jones D.A.B."/>
            <person name="Phan H.T."/>
            <person name="Tan K.-C."/>
            <person name="Hane J.K."/>
        </authorList>
    </citation>
    <scope>NUCLEOTIDE SEQUENCE [LARGE SCALE GENOMIC DNA]</scope>
    <source>
        <strain evidence="3">SN15 / ATCC MYA-4574 / FGSC 10173)</strain>
    </source>
</reference>
<gene>
    <name evidence="2" type="ORF">JI435_413990</name>
</gene>
<evidence type="ECO:0000256" key="1">
    <source>
        <dbReference type="SAM" id="SignalP"/>
    </source>
</evidence>
<feature type="chain" id="PRO_5031030786" description="Secreted protein" evidence="1">
    <location>
        <begin position="26"/>
        <end position="74"/>
    </location>
</feature>
<accession>A0A7U2FB86</accession>
<proteinExistence type="predicted"/>
<evidence type="ECO:0000313" key="3">
    <source>
        <dbReference type="Proteomes" id="UP000663193"/>
    </source>
</evidence>